<evidence type="ECO:0000313" key="2">
    <source>
        <dbReference type="EMBL" id="CAF1651726.1"/>
    </source>
</evidence>
<proteinExistence type="predicted"/>
<dbReference type="OrthoDB" id="9995717at2759"/>
<dbReference type="AlphaFoldDB" id="A0A816ENN3"/>
<protein>
    <recommendedName>
        <fullName evidence="4">Saposin B-type domain-containing protein</fullName>
    </recommendedName>
</protein>
<evidence type="ECO:0008006" key="4">
    <source>
        <dbReference type="Google" id="ProtNLM"/>
    </source>
</evidence>
<dbReference type="EMBL" id="CAJNOW010016675">
    <property type="protein sequence ID" value="CAF1651726.1"/>
    <property type="molecule type" value="Genomic_DNA"/>
</dbReference>
<gene>
    <name evidence="2" type="ORF">KQP761_LOCUS30124</name>
</gene>
<sequence length="134" mass="15524">MFKQIVLFFSLIQLMHGLSLRSNIWWSRRSEISPPDCDVAFDNENPSLEAKICGYCFASCQQQLATCLLAQIKESLNASLEDCQEKCEQCEKRCLTDKRTSRIAAENWAKVVTVLQHFNSYWPVKEEQTQLIEQ</sequence>
<reference evidence="2" key="1">
    <citation type="submission" date="2021-02" db="EMBL/GenBank/DDBJ databases">
        <authorList>
            <person name="Nowell W R."/>
        </authorList>
    </citation>
    <scope>NUCLEOTIDE SEQUENCE</scope>
</reference>
<keyword evidence="1" id="KW-0732">Signal</keyword>
<evidence type="ECO:0000313" key="3">
    <source>
        <dbReference type="Proteomes" id="UP000663834"/>
    </source>
</evidence>
<organism evidence="2 3">
    <name type="scientific">Rotaria magnacalcarata</name>
    <dbReference type="NCBI Taxonomy" id="392030"/>
    <lineage>
        <taxon>Eukaryota</taxon>
        <taxon>Metazoa</taxon>
        <taxon>Spiralia</taxon>
        <taxon>Gnathifera</taxon>
        <taxon>Rotifera</taxon>
        <taxon>Eurotatoria</taxon>
        <taxon>Bdelloidea</taxon>
        <taxon>Philodinida</taxon>
        <taxon>Philodinidae</taxon>
        <taxon>Rotaria</taxon>
    </lineage>
</organism>
<name>A0A816ENN3_9BILA</name>
<feature type="signal peptide" evidence="1">
    <location>
        <begin position="1"/>
        <end position="17"/>
    </location>
</feature>
<accession>A0A816ENN3</accession>
<comment type="caution">
    <text evidence="2">The sequence shown here is derived from an EMBL/GenBank/DDBJ whole genome shotgun (WGS) entry which is preliminary data.</text>
</comment>
<dbReference type="Proteomes" id="UP000663834">
    <property type="component" value="Unassembled WGS sequence"/>
</dbReference>
<evidence type="ECO:0000256" key="1">
    <source>
        <dbReference type="SAM" id="SignalP"/>
    </source>
</evidence>
<feature type="chain" id="PRO_5033015907" description="Saposin B-type domain-containing protein" evidence="1">
    <location>
        <begin position="18"/>
        <end position="134"/>
    </location>
</feature>